<dbReference type="SUPFAM" id="SSF69318">
    <property type="entry name" value="Integrin alpha N-terminal domain"/>
    <property type="match status" value="1"/>
</dbReference>
<dbReference type="EMBL" id="BNBT01000218">
    <property type="protein sequence ID" value="GHE96680.1"/>
    <property type="molecule type" value="Genomic_DNA"/>
</dbReference>
<protein>
    <recommendedName>
        <fullName evidence="5">VCBS repeat-containing protein</fullName>
    </recommendedName>
</protein>
<evidence type="ECO:0000256" key="1">
    <source>
        <dbReference type="ARBA" id="ARBA00022729"/>
    </source>
</evidence>
<dbReference type="AlphaFoldDB" id="A0A919ABU6"/>
<organism evidence="3 4">
    <name type="scientific">Streptomyces longispororuber</name>
    <dbReference type="NCBI Taxonomy" id="68230"/>
    <lineage>
        <taxon>Bacteria</taxon>
        <taxon>Bacillati</taxon>
        <taxon>Actinomycetota</taxon>
        <taxon>Actinomycetes</taxon>
        <taxon>Kitasatosporales</taxon>
        <taxon>Streptomycetaceae</taxon>
        <taxon>Streptomyces</taxon>
    </lineage>
</organism>
<feature type="region of interest" description="Disordered" evidence="2">
    <location>
        <begin position="63"/>
        <end position="84"/>
    </location>
</feature>
<evidence type="ECO:0000313" key="3">
    <source>
        <dbReference type="EMBL" id="GHE96680.1"/>
    </source>
</evidence>
<evidence type="ECO:0000256" key="2">
    <source>
        <dbReference type="SAM" id="MobiDB-lite"/>
    </source>
</evidence>
<name>A0A919ABU6_9ACTN</name>
<proteinExistence type="predicted"/>
<dbReference type="Pfam" id="PF13517">
    <property type="entry name" value="FG-GAP_3"/>
    <property type="match status" value="1"/>
</dbReference>
<dbReference type="InterPro" id="IPR028994">
    <property type="entry name" value="Integrin_alpha_N"/>
</dbReference>
<evidence type="ECO:0000313" key="4">
    <source>
        <dbReference type="Proteomes" id="UP000608024"/>
    </source>
</evidence>
<gene>
    <name evidence="3" type="ORF">GCM10018785_71860</name>
</gene>
<keyword evidence="1" id="KW-0732">Signal</keyword>
<comment type="caution">
    <text evidence="3">The sequence shown here is derived from an EMBL/GenBank/DDBJ whole genome shotgun (WGS) entry which is preliminary data.</text>
</comment>
<feature type="compositionally biased region" description="Gly residues" evidence="2">
    <location>
        <begin position="73"/>
        <end position="84"/>
    </location>
</feature>
<reference evidence="3" key="1">
    <citation type="journal article" date="2014" name="Int. J. Syst. Evol. Microbiol.">
        <title>Complete genome sequence of Corynebacterium casei LMG S-19264T (=DSM 44701T), isolated from a smear-ripened cheese.</title>
        <authorList>
            <consortium name="US DOE Joint Genome Institute (JGI-PGF)"/>
            <person name="Walter F."/>
            <person name="Albersmeier A."/>
            <person name="Kalinowski J."/>
            <person name="Ruckert C."/>
        </authorList>
    </citation>
    <scope>NUCLEOTIDE SEQUENCE</scope>
    <source>
        <strain evidence="3">JCM 4784</strain>
    </source>
</reference>
<feature type="region of interest" description="Disordered" evidence="2">
    <location>
        <begin position="364"/>
        <end position="400"/>
    </location>
</feature>
<keyword evidence="4" id="KW-1185">Reference proteome</keyword>
<dbReference type="InterPro" id="IPR013517">
    <property type="entry name" value="FG-GAP"/>
</dbReference>
<feature type="region of interest" description="Disordered" evidence="2">
    <location>
        <begin position="124"/>
        <end position="157"/>
    </location>
</feature>
<dbReference type="Proteomes" id="UP000608024">
    <property type="component" value="Unassembled WGS sequence"/>
</dbReference>
<evidence type="ECO:0008006" key="5">
    <source>
        <dbReference type="Google" id="ProtNLM"/>
    </source>
</evidence>
<reference evidence="3" key="2">
    <citation type="submission" date="2020-09" db="EMBL/GenBank/DDBJ databases">
        <authorList>
            <person name="Sun Q."/>
            <person name="Ohkuma M."/>
        </authorList>
    </citation>
    <scope>NUCLEOTIDE SEQUENCE</scope>
    <source>
        <strain evidence="3">JCM 4784</strain>
    </source>
</reference>
<accession>A0A919ABU6</accession>
<dbReference type="Gene3D" id="2.130.10.130">
    <property type="entry name" value="Integrin alpha, N-terminal"/>
    <property type="match status" value="1"/>
</dbReference>
<sequence>MAEAGAAEAGVAEASGGSPLASVPAPAALITVRRLITGLTPICPSTTRPPVRSAIMPFARRSRNRPAHAYRGQGTGGGRGGPGGARPTLAFQAAGVLAGQALFSRSSVPNCPAAVAQVTARPTCSDRAHRKSPSTQGAAIAARGGDGPGPGARLSSTDRGVRQMFRQRARLIAAPVAAVALTLTIGAQQAGATSSGTSGAAGGTARAAAACLAGATTLVGDLDGDGRPDRISNPGHTGARMTVQWGAADGSFGAKHTVSKLLGARTGEVATAAVADFRNDGTLDMVVNIVKPSGGDDPATARVAEYRPGPLKRTNLTSAHPRHLDIGNAAEVKQLRVADYGGDAYPDLALLSNAGDGVLERNVRLSKPGSGPGARNAEHEQKYGDWGTPAEPPSMPTNGWSRFYKTCS</sequence>